<gene>
    <name evidence="1" type="ORF">CUT44_15930</name>
</gene>
<reference evidence="1 2" key="1">
    <citation type="submission" date="2017-11" db="EMBL/GenBank/DDBJ databases">
        <title>Streptomyces carmine sp. nov., a novel actinomycete isolated from Sophora alopecuroides in Xinjiang, China.</title>
        <authorList>
            <person name="Wang Y."/>
            <person name="Luo X."/>
            <person name="Wan C."/>
            <person name="Zhang L."/>
        </authorList>
    </citation>
    <scope>NUCLEOTIDE SEQUENCE [LARGE SCALE GENOMIC DNA]</scope>
    <source>
        <strain evidence="1 2">TRM SA0054</strain>
    </source>
</reference>
<dbReference type="Proteomes" id="UP000230407">
    <property type="component" value="Unassembled WGS sequence"/>
</dbReference>
<dbReference type="EMBL" id="PGGW01000056">
    <property type="protein sequence ID" value="PJE96840.1"/>
    <property type="molecule type" value="Genomic_DNA"/>
</dbReference>
<dbReference type="AlphaFoldDB" id="A0A2M8LY16"/>
<proteinExistence type="predicted"/>
<evidence type="ECO:0000313" key="2">
    <source>
        <dbReference type="Proteomes" id="UP000230407"/>
    </source>
</evidence>
<name>A0A2M8LY16_9ACTN</name>
<evidence type="ECO:0000313" key="1">
    <source>
        <dbReference type="EMBL" id="PJE96840.1"/>
    </source>
</evidence>
<protein>
    <submittedName>
        <fullName evidence="1">Uncharacterized protein</fullName>
    </submittedName>
</protein>
<accession>A0A2M8LY16</accession>
<organism evidence="1 2">
    <name type="scientific">Streptomyces carminius</name>
    <dbReference type="NCBI Taxonomy" id="2665496"/>
    <lineage>
        <taxon>Bacteria</taxon>
        <taxon>Bacillati</taxon>
        <taxon>Actinomycetota</taxon>
        <taxon>Actinomycetes</taxon>
        <taxon>Kitasatosporales</taxon>
        <taxon>Streptomycetaceae</taxon>
        <taxon>Streptomyces</taxon>
    </lineage>
</organism>
<sequence length="192" mass="21154">MAAWSEERARRPLVVRRADAGGERIGYPGEPAYDRDGHGALWVRQSFAPGRGRPQFQNVHALRQRRAARRMLCQVCGRPTPRGGPWLFVLRDVGRPVEEGERTTAPPVCVPCARVSVRHCPRLREGHVAAMVGRAEVWGVAGVVHRPATLEPADGALHVVAYDSPAIRWTVAHRLVLTLHDCAPVRLDALPA</sequence>
<keyword evidence="2" id="KW-1185">Reference proteome</keyword>
<comment type="caution">
    <text evidence="1">The sequence shown here is derived from an EMBL/GenBank/DDBJ whole genome shotgun (WGS) entry which is preliminary data.</text>
</comment>